<dbReference type="SUPFAM" id="SSF55729">
    <property type="entry name" value="Acyl-CoA N-acyltransferases (Nat)"/>
    <property type="match status" value="1"/>
</dbReference>
<gene>
    <name evidence="2" type="ORF">E5161_08585</name>
</gene>
<evidence type="ECO:0000313" key="3">
    <source>
        <dbReference type="Proteomes" id="UP000309673"/>
    </source>
</evidence>
<accession>A0A4U0FHH6</accession>
<dbReference type="CDD" id="cd04301">
    <property type="entry name" value="NAT_SF"/>
    <property type="match status" value="1"/>
</dbReference>
<dbReference type="InterPro" id="IPR000182">
    <property type="entry name" value="GNAT_dom"/>
</dbReference>
<keyword evidence="2" id="KW-0808">Transferase</keyword>
<dbReference type="GO" id="GO:0034069">
    <property type="term" value="F:aminoglycoside N-acetyltransferase activity"/>
    <property type="evidence" value="ECO:0007669"/>
    <property type="project" value="TreeGrafter"/>
</dbReference>
<dbReference type="PROSITE" id="PS51186">
    <property type="entry name" value="GNAT"/>
    <property type="match status" value="2"/>
</dbReference>
<proteinExistence type="predicted"/>
<dbReference type="Proteomes" id="UP000309673">
    <property type="component" value="Unassembled WGS sequence"/>
</dbReference>
<name>A0A4U0FHH6_9BACL</name>
<dbReference type="PANTHER" id="PTHR37817">
    <property type="entry name" value="N-ACETYLTRANSFERASE EIS"/>
    <property type="match status" value="1"/>
</dbReference>
<dbReference type="OrthoDB" id="9804948at2"/>
<keyword evidence="3" id="KW-1185">Reference proteome</keyword>
<sequence>METITIRPAVSREEVEQAYDIWGSVFPEDRTFFQERLDFDADYELDTTWLAFVNGQLAAATQIFPYRMRWGSVQLKVGGIGNVATLPEFRRRGLAQRLLGGQCGYMRTRGYDLSLLMTGINPFYEQLGWRTVTDRQWTADIAALRNPDAASSFRIRRYTESDLEQVSRMYEEQDPETVAPRIRSKAYWKGQTRWKAVRPEHFLVAESDGGVVAYLRYRVTKDRQFHLMDCAYMPGQDQAAVGLLRHAVTVEREAEVLKATLPAGHALQSWLQRHGAGIEDDSYKMWRPFDLAVTLRKMTPELEHRIRQADGLPDGSILLSVEGEEALITIRNGTVDVTPVGESVTYQAAVELTVQEWLVLLLKGDLAGDLQGRAGAEWLRALFPARPYVFWPVDHF</sequence>
<reference evidence="2 3" key="1">
    <citation type="submission" date="2019-04" db="EMBL/GenBank/DDBJ databases">
        <title>Cohnella sp. nov., isolated from soil.</title>
        <authorList>
            <person name="Kim W."/>
        </authorList>
    </citation>
    <scope>NUCLEOTIDE SEQUENCE [LARGE SCALE GENOMIC DNA]</scope>
    <source>
        <strain evidence="2 3">CAU 1483</strain>
    </source>
</reference>
<dbReference type="PANTHER" id="PTHR37817:SF1">
    <property type="entry name" value="N-ACETYLTRANSFERASE EIS"/>
    <property type="match status" value="1"/>
</dbReference>
<evidence type="ECO:0000313" key="2">
    <source>
        <dbReference type="EMBL" id="TJY42882.1"/>
    </source>
</evidence>
<dbReference type="Gene3D" id="3.40.630.30">
    <property type="match status" value="2"/>
</dbReference>
<dbReference type="AlphaFoldDB" id="A0A4U0FHH6"/>
<dbReference type="InterPro" id="IPR051554">
    <property type="entry name" value="Acetyltransferase_Eis"/>
</dbReference>
<dbReference type="RefSeq" id="WP_136777301.1">
    <property type="nucleotide sequence ID" value="NZ_SUPK01000003.1"/>
</dbReference>
<dbReference type="EMBL" id="SUPK01000003">
    <property type="protein sequence ID" value="TJY42882.1"/>
    <property type="molecule type" value="Genomic_DNA"/>
</dbReference>
<protein>
    <submittedName>
        <fullName evidence="2">GNAT family N-acetyltransferase</fullName>
    </submittedName>
</protein>
<dbReference type="GO" id="GO:0030649">
    <property type="term" value="P:aminoglycoside antibiotic catabolic process"/>
    <property type="evidence" value="ECO:0007669"/>
    <property type="project" value="TreeGrafter"/>
</dbReference>
<feature type="domain" description="N-acetyltransferase" evidence="1">
    <location>
        <begin position="153"/>
        <end position="300"/>
    </location>
</feature>
<evidence type="ECO:0000259" key="1">
    <source>
        <dbReference type="PROSITE" id="PS51186"/>
    </source>
</evidence>
<dbReference type="Pfam" id="PF13527">
    <property type="entry name" value="Acetyltransf_9"/>
    <property type="match status" value="1"/>
</dbReference>
<comment type="caution">
    <text evidence="2">The sequence shown here is derived from an EMBL/GenBank/DDBJ whole genome shotgun (WGS) entry which is preliminary data.</text>
</comment>
<feature type="domain" description="N-acetyltransferase" evidence="1">
    <location>
        <begin position="4"/>
        <end position="147"/>
    </location>
</feature>
<dbReference type="InterPro" id="IPR016181">
    <property type="entry name" value="Acyl_CoA_acyltransferase"/>
</dbReference>
<organism evidence="2 3">
    <name type="scientific">Cohnella pontilimi</name>
    <dbReference type="NCBI Taxonomy" id="2564100"/>
    <lineage>
        <taxon>Bacteria</taxon>
        <taxon>Bacillati</taxon>
        <taxon>Bacillota</taxon>
        <taxon>Bacilli</taxon>
        <taxon>Bacillales</taxon>
        <taxon>Paenibacillaceae</taxon>
        <taxon>Cohnella</taxon>
    </lineage>
</organism>